<dbReference type="OrthoDB" id="416253at2759"/>
<reference evidence="2 3" key="1">
    <citation type="journal article" date="2014" name="Genome Biol. Evol.">
        <title>The genome of the myxosporean Thelohanellus kitauei shows adaptations to nutrient acquisition within its fish host.</title>
        <authorList>
            <person name="Yang Y."/>
            <person name="Xiong J."/>
            <person name="Zhou Z."/>
            <person name="Huo F."/>
            <person name="Miao W."/>
            <person name="Ran C."/>
            <person name="Liu Y."/>
            <person name="Zhang J."/>
            <person name="Feng J."/>
            <person name="Wang M."/>
            <person name="Wang M."/>
            <person name="Wang L."/>
            <person name="Yao B."/>
        </authorList>
    </citation>
    <scope>NUCLEOTIDE SEQUENCE [LARGE SCALE GENOMIC DNA]</scope>
    <source>
        <strain evidence="2">Wuqing</strain>
    </source>
</reference>
<dbReference type="PRINTS" id="PR00069">
    <property type="entry name" value="ALDKETRDTASE"/>
</dbReference>
<keyword evidence="3" id="KW-1185">Reference proteome</keyword>
<organism evidence="2 3">
    <name type="scientific">Thelohanellus kitauei</name>
    <name type="common">Myxosporean</name>
    <dbReference type="NCBI Taxonomy" id="669202"/>
    <lineage>
        <taxon>Eukaryota</taxon>
        <taxon>Metazoa</taxon>
        <taxon>Cnidaria</taxon>
        <taxon>Myxozoa</taxon>
        <taxon>Myxosporea</taxon>
        <taxon>Bivalvulida</taxon>
        <taxon>Platysporina</taxon>
        <taxon>Myxobolidae</taxon>
        <taxon>Thelohanellus</taxon>
    </lineage>
</organism>
<dbReference type="PANTHER" id="PTHR11732">
    <property type="entry name" value="ALDO/KETO REDUCTASE"/>
    <property type="match status" value="1"/>
</dbReference>
<name>A0A0C2J387_THEKT</name>
<proteinExistence type="predicted"/>
<dbReference type="InterPro" id="IPR023210">
    <property type="entry name" value="NADP_OxRdtase_dom"/>
</dbReference>
<dbReference type="Proteomes" id="UP000031668">
    <property type="component" value="Unassembled WGS sequence"/>
</dbReference>
<dbReference type="GO" id="GO:0016491">
    <property type="term" value="F:oxidoreductase activity"/>
    <property type="evidence" value="ECO:0007669"/>
    <property type="project" value="InterPro"/>
</dbReference>
<sequence length="125" mass="14632">MSMWFQNYGIFLFNRSTDHEPQRVAPALETSLKSLNTDYLDAYLVHFPFRITQANEPLYYKKEWLVETWREMVKLKEKEKAHHIGVSNFSQKKLEMLMEEGEAPEINQSEIIGNFSRSASLSAAK</sequence>
<dbReference type="InterPro" id="IPR020471">
    <property type="entry name" value="AKR"/>
</dbReference>
<dbReference type="Gene3D" id="3.20.20.100">
    <property type="entry name" value="NADP-dependent oxidoreductase domain"/>
    <property type="match status" value="1"/>
</dbReference>
<evidence type="ECO:0000313" key="3">
    <source>
        <dbReference type="Proteomes" id="UP000031668"/>
    </source>
</evidence>
<dbReference type="SUPFAM" id="SSF51430">
    <property type="entry name" value="NAD(P)-linked oxidoreductase"/>
    <property type="match status" value="1"/>
</dbReference>
<evidence type="ECO:0000259" key="1">
    <source>
        <dbReference type="Pfam" id="PF00248"/>
    </source>
</evidence>
<dbReference type="InterPro" id="IPR036812">
    <property type="entry name" value="NAD(P)_OxRdtase_dom_sf"/>
</dbReference>
<gene>
    <name evidence="2" type="ORF">RF11_14185</name>
</gene>
<accession>A0A0C2J387</accession>
<dbReference type="EMBL" id="JWZT01001309">
    <property type="protein sequence ID" value="KII72294.1"/>
    <property type="molecule type" value="Genomic_DNA"/>
</dbReference>
<feature type="domain" description="NADP-dependent oxidoreductase" evidence="1">
    <location>
        <begin position="16"/>
        <end position="104"/>
    </location>
</feature>
<dbReference type="Pfam" id="PF00248">
    <property type="entry name" value="Aldo_ket_red"/>
    <property type="match status" value="1"/>
</dbReference>
<dbReference type="AlphaFoldDB" id="A0A0C2J387"/>
<comment type="caution">
    <text evidence="2">The sequence shown here is derived from an EMBL/GenBank/DDBJ whole genome shotgun (WGS) entry which is preliminary data.</text>
</comment>
<evidence type="ECO:0000313" key="2">
    <source>
        <dbReference type="EMBL" id="KII72294.1"/>
    </source>
</evidence>
<protein>
    <submittedName>
        <fullName evidence="2">Aldo-keto reductase family 1 member C18</fullName>
    </submittedName>
</protein>